<accession>A0A151N6R5</accession>
<gene>
    <name evidence="1" type="ORF">Y1Q_0020419</name>
</gene>
<dbReference type="AlphaFoldDB" id="A0A151N6R5"/>
<sequence>MAAKGGLYGCQDPACWRRVRDLHWAVVEAKGSERKGLAGLEKWYQEELPAALAGRKEKHLTQGEVVKLMQWKLTRGKFRPRLQQLVATNSQETVERCTRKAFQLLPDVAAAITELSQLKAIGPATASVDKEKDWTPHQVEMCLWAWAVAQKLCPALLQTLCLGEEEAGEDARATKKQKTK</sequence>
<dbReference type="PANTHER" id="PTHR21521:SF0">
    <property type="entry name" value="AMUN, ISOFORM A"/>
    <property type="match status" value="1"/>
</dbReference>
<dbReference type="EMBL" id="AKHW03003917">
    <property type="protein sequence ID" value="KYO32488.1"/>
    <property type="molecule type" value="Genomic_DNA"/>
</dbReference>
<organism evidence="1 2">
    <name type="scientific">Alligator mississippiensis</name>
    <name type="common">American alligator</name>
    <dbReference type="NCBI Taxonomy" id="8496"/>
    <lineage>
        <taxon>Eukaryota</taxon>
        <taxon>Metazoa</taxon>
        <taxon>Chordata</taxon>
        <taxon>Craniata</taxon>
        <taxon>Vertebrata</taxon>
        <taxon>Euteleostomi</taxon>
        <taxon>Archelosauria</taxon>
        <taxon>Archosauria</taxon>
        <taxon>Crocodylia</taxon>
        <taxon>Alligatoridae</taxon>
        <taxon>Alligatorinae</taxon>
        <taxon>Alligator</taxon>
    </lineage>
</organism>
<comment type="caution">
    <text evidence="1">The sequence shown here is derived from an EMBL/GenBank/DDBJ whole genome shotgun (WGS) entry which is preliminary data.</text>
</comment>
<proteinExistence type="predicted"/>
<dbReference type="PANTHER" id="PTHR21521">
    <property type="entry name" value="AMUN, ISOFORM A"/>
    <property type="match status" value="1"/>
</dbReference>
<dbReference type="Proteomes" id="UP000050525">
    <property type="component" value="Unassembled WGS sequence"/>
</dbReference>
<dbReference type="GO" id="GO:0005581">
    <property type="term" value="C:collagen trimer"/>
    <property type="evidence" value="ECO:0007669"/>
    <property type="project" value="UniProtKB-KW"/>
</dbReference>
<protein>
    <submittedName>
        <fullName evidence="1">Collagen alpha-1(I) chain-like</fullName>
    </submittedName>
</protein>
<keyword evidence="2" id="KW-1185">Reference proteome</keyword>
<name>A0A151N6R5_ALLMI</name>
<evidence type="ECO:0000313" key="1">
    <source>
        <dbReference type="EMBL" id="KYO32488.1"/>
    </source>
</evidence>
<evidence type="ECO:0000313" key="2">
    <source>
        <dbReference type="Proteomes" id="UP000050525"/>
    </source>
</evidence>
<reference evidence="1 2" key="1">
    <citation type="journal article" date="2012" name="Genome Biol.">
        <title>Sequencing three crocodilian genomes to illuminate the evolution of archosaurs and amniotes.</title>
        <authorList>
            <person name="St John J.A."/>
            <person name="Braun E.L."/>
            <person name="Isberg S.R."/>
            <person name="Miles L.G."/>
            <person name="Chong A.Y."/>
            <person name="Gongora J."/>
            <person name="Dalzell P."/>
            <person name="Moran C."/>
            <person name="Bed'hom B."/>
            <person name="Abzhanov A."/>
            <person name="Burgess S.C."/>
            <person name="Cooksey A.M."/>
            <person name="Castoe T.A."/>
            <person name="Crawford N.G."/>
            <person name="Densmore L.D."/>
            <person name="Drew J.C."/>
            <person name="Edwards S.V."/>
            <person name="Faircloth B.C."/>
            <person name="Fujita M.K."/>
            <person name="Greenwold M.J."/>
            <person name="Hoffmann F.G."/>
            <person name="Howard J.M."/>
            <person name="Iguchi T."/>
            <person name="Janes D.E."/>
            <person name="Khan S.Y."/>
            <person name="Kohno S."/>
            <person name="de Koning A.J."/>
            <person name="Lance S.L."/>
            <person name="McCarthy F.M."/>
            <person name="McCormack J.E."/>
            <person name="Merchant M.E."/>
            <person name="Peterson D.G."/>
            <person name="Pollock D.D."/>
            <person name="Pourmand N."/>
            <person name="Raney B.J."/>
            <person name="Roessler K.A."/>
            <person name="Sanford J.R."/>
            <person name="Sawyer R.H."/>
            <person name="Schmidt C.J."/>
            <person name="Triplett E.W."/>
            <person name="Tuberville T.D."/>
            <person name="Venegas-Anaya M."/>
            <person name="Howard J.T."/>
            <person name="Jarvis E.D."/>
            <person name="Guillette L.J.Jr."/>
            <person name="Glenn T.C."/>
            <person name="Green R.E."/>
            <person name="Ray D.A."/>
        </authorList>
    </citation>
    <scope>NUCLEOTIDE SEQUENCE [LARGE SCALE GENOMIC DNA]</scope>
    <source>
        <strain evidence="1">KSC_2009_1</strain>
    </source>
</reference>